<evidence type="ECO:0000313" key="5">
    <source>
        <dbReference type="EMBL" id="KAF2253087.1"/>
    </source>
</evidence>
<feature type="signal peptide" evidence="4">
    <location>
        <begin position="1"/>
        <end position="27"/>
    </location>
</feature>
<evidence type="ECO:0000313" key="6">
    <source>
        <dbReference type="Proteomes" id="UP000800094"/>
    </source>
</evidence>
<keyword evidence="3 5" id="KW-0808">Transferase</keyword>
<protein>
    <submittedName>
        <fullName evidence="5">Glycosyltransferase family 34 protein</fullName>
    </submittedName>
</protein>
<dbReference type="AlphaFoldDB" id="A0A6A6ISL8"/>
<dbReference type="EMBL" id="ML987191">
    <property type="protein sequence ID" value="KAF2253087.1"/>
    <property type="molecule type" value="Genomic_DNA"/>
</dbReference>
<dbReference type="OrthoDB" id="205108at2759"/>
<dbReference type="Proteomes" id="UP000800094">
    <property type="component" value="Unassembled WGS sequence"/>
</dbReference>
<dbReference type="GO" id="GO:0000139">
    <property type="term" value="C:Golgi membrane"/>
    <property type="evidence" value="ECO:0007669"/>
    <property type="project" value="TreeGrafter"/>
</dbReference>
<evidence type="ECO:0000256" key="2">
    <source>
        <dbReference type="ARBA" id="ARBA00022676"/>
    </source>
</evidence>
<evidence type="ECO:0000256" key="3">
    <source>
        <dbReference type="ARBA" id="ARBA00022679"/>
    </source>
</evidence>
<dbReference type="PANTHER" id="PTHR31306:SF5">
    <property type="entry name" value="ALPHA-1,6-MANNOSYLTRANSFERASE MNN10-RELATED"/>
    <property type="match status" value="1"/>
</dbReference>
<dbReference type="Gene3D" id="3.90.550.10">
    <property type="entry name" value="Spore Coat Polysaccharide Biosynthesis Protein SpsA, Chain A"/>
    <property type="match status" value="1"/>
</dbReference>
<feature type="chain" id="PRO_5025423074" evidence="4">
    <location>
        <begin position="28"/>
        <end position="287"/>
    </location>
</feature>
<dbReference type="InterPro" id="IPR008630">
    <property type="entry name" value="Glyco_trans_34"/>
</dbReference>
<keyword evidence="2" id="KW-0328">Glycosyltransferase</keyword>
<organism evidence="5 6">
    <name type="scientific">Trematosphaeria pertusa</name>
    <dbReference type="NCBI Taxonomy" id="390896"/>
    <lineage>
        <taxon>Eukaryota</taxon>
        <taxon>Fungi</taxon>
        <taxon>Dikarya</taxon>
        <taxon>Ascomycota</taxon>
        <taxon>Pezizomycotina</taxon>
        <taxon>Dothideomycetes</taxon>
        <taxon>Pleosporomycetidae</taxon>
        <taxon>Pleosporales</taxon>
        <taxon>Massarineae</taxon>
        <taxon>Trematosphaeriaceae</taxon>
        <taxon>Trematosphaeria</taxon>
    </lineage>
</organism>
<dbReference type="InterPro" id="IPR029044">
    <property type="entry name" value="Nucleotide-diphossugar_trans"/>
</dbReference>
<dbReference type="GO" id="GO:0006487">
    <property type="term" value="P:protein N-linked glycosylation"/>
    <property type="evidence" value="ECO:0007669"/>
    <property type="project" value="TreeGrafter"/>
</dbReference>
<gene>
    <name evidence="5" type="ORF">BU26DRAFT_477009</name>
</gene>
<reference evidence="5" key="1">
    <citation type="journal article" date="2020" name="Stud. Mycol.">
        <title>101 Dothideomycetes genomes: a test case for predicting lifestyles and emergence of pathogens.</title>
        <authorList>
            <person name="Haridas S."/>
            <person name="Albert R."/>
            <person name="Binder M."/>
            <person name="Bloem J."/>
            <person name="Labutti K."/>
            <person name="Salamov A."/>
            <person name="Andreopoulos B."/>
            <person name="Baker S."/>
            <person name="Barry K."/>
            <person name="Bills G."/>
            <person name="Bluhm B."/>
            <person name="Cannon C."/>
            <person name="Castanera R."/>
            <person name="Culley D."/>
            <person name="Daum C."/>
            <person name="Ezra D."/>
            <person name="Gonzalez J."/>
            <person name="Henrissat B."/>
            <person name="Kuo A."/>
            <person name="Liang C."/>
            <person name="Lipzen A."/>
            <person name="Lutzoni F."/>
            <person name="Magnuson J."/>
            <person name="Mondo S."/>
            <person name="Nolan M."/>
            <person name="Ohm R."/>
            <person name="Pangilinan J."/>
            <person name="Park H.-J."/>
            <person name="Ramirez L."/>
            <person name="Alfaro M."/>
            <person name="Sun H."/>
            <person name="Tritt A."/>
            <person name="Yoshinaga Y."/>
            <person name="Zwiers L.-H."/>
            <person name="Turgeon B."/>
            <person name="Goodwin S."/>
            <person name="Spatafora J."/>
            <person name="Crous P."/>
            <person name="Grigoriev I."/>
        </authorList>
    </citation>
    <scope>NUCLEOTIDE SEQUENCE</scope>
    <source>
        <strain evidence="5">CBS 122368</strain>
    </source>
</reference>
<evidence type="ECO:0000256" key="4">
    <source>
        <dbReference type="SAM" id="SignalP"/>
    </source>
</evidence>
<dbReference type="PANTHER" id="PTHR31306">
    <property type="entry name" value="ALPHA-1,6-MANNOSYLTRANSFERASE MNN11-RELATED"/>
    <property type="match status" value="1"/>
</dbReference>
<sequence>MLVRSLRVPPSLLLFLAFCAFLGWHFGQAPLHESFNPAPPPPAPAPEAPPEKKSPRIALVTFVTDQRSYLHLALKSKDHYARRHGLDFLVDYEAHSERGTVYWKYDMMERLIKKNKWDWLWWLDFDTLVTNTDIKVADIIEETLANATNPDEIDYLLTHDCNGLNFGSFIVRGHERSIKFLHDAYAIADREKEKDNQMSEQDVIVKLMKDDPASAHRTIQVPQWKLNAFPQEIACFDDSRKAWEHGTFVIHFAGAWAHVKGDDPTGQLMRKYEPEIIWGDWKEFYNA</sequence>
<proteinExistence type="inferred from homology"/>
<dbReference type="Pfam" id="PF05637">
    <property type="entry name" value="Glyco_transf_34"/>
    <property type="match status" value="1"/>
</dbReference>
<dbReference type="RefSeq" id="XP_033688091.1">
    <property type="nucleotide sequence ID" value="XM_033825588.1"/>
</dbReference>
<evidence type="ECO:0000256" key="1">
    <source>
        <dbReference type="ARBA" id="ARBA00005664"/>
    </source>
</evidence>
<name>A0A6A6ISL8_9PLEO</name>
<comment type="similarity">
    <text evidence="1">Belongs to the glycosyltransferase 34 family.</text>
</comment>
<dbReference type="GeneID" id="54578918"/>
<keyword evidence="4" id="KW-0732">Signal</keyword>
<dbReference type="GO" id="GO:0016757">
    <property type="term" value="F:glycosyltransferase activity"/>
    <property type="evidence" value="ECO:0007669"/>
    <property type="project" value="UniProtKB-KW"/>
</dbReference>
<keyword evidence="6" id="KW-1185">Reference proteome</keyword>
<accession>A0A6A6ISL8</accession>